<name>A0ABU3I8C6_9ACTO</name>
<accession>A0ABU3I8C6</accession>
<feature type="transmembrane region" description="Helical" evidence="2">
    <location>
        <begin position="322"/>
        <end position="341"/>
    </location>
</feature>
<dbReference type="Proteomes" id="UP001247542">
    <property type="component" value="Unassembled WGS sequence"/>
</dbReference>
<feature type="compositionally biased region" description="Polar residues" evidence="1">
    <location>
        <begin position="65"/>
        <end position="88"/>
    </location>
</feature>
<gene>
    <name evidence="3" type="ORF">QS713_00920</name>
</gene>
<keyword evidence="2" id="KW-1133">Transmembrane helix</keyword>
<keyword evidence="4" id="KW-1185">Reference proteome</keyword>
<organism evidence="3 4">
    <name type="scientific">Gleimia hominis</name>
    <dbReference type="NCBI Taxonomy" id="595468"/>
    <lineage>
        <taxon>Bacteria</taxon>
        <taxon>Bacillati</taxon>
        <taxon>Actinomycetota</taxon>
        <taxon>Actinomycetes</taxon>
        <taxon>Actinomycetales</taxon>
        <taxon>Actinomycetaceae</taxon>
        <taxon>Gleimia</taxon>
    </lineage>
</organism>
<feature type="compositionally biased region" description="Basic and acidic residues" evidence="1">
    <location>
        <begin position="1"/>
        <end position="14"/>
    </location>
</feature>
<feature type="transmembrane region" description="Helical" evidence="2">
    <location>
        <begin position="258"/>
        <end position="275"/>
    </location>
</feature>
<keyword evidence="2" id="KW-0812">Transmembrane</keyword>
<evidence type="ECO:0000313" key="4">
    <source>
        <dbReference type="Proteomes" id="UP001247542"/>
    </source>
</evidence>
<feature type="transmembrane region" description="Helical" evidence="2">
    <location>
        <begin position="375"/>
        <end position="396"/>
    </location>
</feature>
<feature type="region of interest" description="Disordered" evidence="1">
    <location>
        <begin position="1"/>
        <end position="227"/>
    </location>
</feature>
<feature type="compositionally biased region" description="Acidic residues" evidence="1">
    <location>
        <begin position="180"/>
        <end position="198"/>
    </location>
</feature>
<proteinExistence type="predicted"/>
<feature type="compositionally biased region" description="Polar residues" evidence="1">
    <location>
        <begin position="151"/>
        <end position="177"/>
    </location>
</feature>
<protein>
    <submittedName>
        <fullName evidence="3">Uncharacterized protein</fullName>
    </submittedName>
</protein>
<dbReference type="RefSeq" id="WP_313271692.1">
    <property type="nucleotide sequence ID" value="NZ_JASXSX010000001.1"/>
</dbReference>
<feature type="compositionally biased region" description="Acidic residues" evidence="1">
    <location>
        <begin position="109"/>
        <end position="120"/>
    </location>
</feature>
<sequence>MSDPNAKHPEHDDAPTWGLAPNDTDQTDTHSDLITPSADDDAPTRTSSPASQSPMPASQAHTEDTNPVGTAAEHTSTSIPHSNLQTDETLPATGGGIPQDVLARRLADEEPPEVEPEEPEEPRPLVYSQDPHELDLDEPATQDLRADVETDAQNTHAEESAATQSDANADTQMQAPDTGSAEDNEELAVDGEDEEDDLESTKVRRQSLLKVDPEPEPQDTPGTTAWHPRRFPEEEAEYSLFDEASVVPELPSRVGARVLSFFLYLIGLPLAWYLLSDAAARFTLAPGNAMDSGHINPAALIEFAGGGIVVIVLACLCIRSSLGALIGGVIMMAGGLLPLAVPSLTSNYLQRAQSWLESWNAFGANVSHHLQYTGFSGTIFTAGLITFLIGLIAILARRDGRNEQQIRTQIEQISPTTLNKGHGHKNEEKK</sequence>
<feature type="compositionally biased region" description="Low complexity" evidence="1">
    <location>
        <begin position="47"/>
        <end position="60"/>
    </location>
</feature>
<feature type="transmembrane region" description="Helical" evidence="2">
    <location>
        <begin position="295"/>
        <end position="315"/>
    </location>
</feature>
<evidence type="ECO:0000313" key="3">
    <source>
        <dbReference type="EMBL" id="MDT3766633.1"/>
    </source>
</evidence>
<comment type="caution">
    <text evidence="3">The sequence shown here is derived from an EMBL/GenBank/DDBJ whole genome shotgun (WGS) entry which is preliminary data.</text>
</comment>
<evidence type="ECO:0000256" key="1">
    <source>
        <dbReference type="SAM" id="MobiDB-lite"/>
    </source>
</evidence>
<evidence type="ECO:0000256" key="2">
    <source>
        <dbReference type="SAM" id="Phobius"/>
    </source>
</evidence>
<keyword evidence="2" id="KW-0472">Membrane</keyword>
<dbReference type="EMBL" id="JASXSX010000001">
    <property type="protein sequence ID" value="MDT3766633.1"/>
    <property type="molecule type" value="Genomic_DNA"/>
</dbReference>
<reference evidence="3 4" key="1">
    <citation type="submission" date="2023-06" db="EMBL/GenBank/DDBJ databases">
        <title>Draft genome sequence of Gleimia hominis type strain CCUG 57540T.</title>
        <authorList>
            <person name="Salva-Serra F."/>
            <person name="Cardew S."/>
            <person name="Jensie Markopoulos S."/>
            <person name="Ohlen M."/>
            <person name="Inganas E."/>
            <person name="Svensson-Stadler L."/>
            <person name="Moore E.R.B."/>
        </authorList>
    </citation>
    <scope>NUCLEOTIDE SEQUENCE [LARGE SCALE GENOMIC DNA]</scope>
    <source>
        <strain evidence="3 4">CCUG 57540</strain>
    </source>
</reference>